<sequence length="1098" mass="124744">MAEQQSPVLPLSGMVLLLAIISAVVYQETPLQGSRPTAEFQEGLSVQGIEDVPARLWQDPFAAVKRNSIRKDDTHPSEKDISPCQSDKPVLRHTLFELFCQIKKEQRADAAATPLIVMGVMMFGGPYAESSEWRLRSRYTVVSALGRANYIPKDSEHIGFVDLLKSSSCSKENIENCPAAKLPRIIPYEWFYPADNEKHPPLLVLWLDDGAFGKYPLSRLIALQRLLQQENNYNFHFKILGPTGSSSLLTMVKEIENFLWQQPNSIKSPAQAEHSELPTDKPSQNTFAIYSPSATVSTGIAGKPFSMLEIKESLAKQFQQIGINFYRTINHDWDLALTLIDELKRRGINVICDPGEDHRQPIPNNQYNTGNNLGSATLADSKDTLEAHTDHIVLIAEWDTLYGRSLPKYFECAIAARHVHLSTNLPQTKSPIKQHCETQWIHRFSYLRGIDGQLPGKQQPRSTKNFQPTAKNNSIETITLDRKKQIERPVGRGQFDYIHRLSRQIYRLQKELQRDNKEIKAIGVLGSDVYDKLLILQALKNRFPNAIFFTTDLDARLFHPAEYEWARNLVVASSFGLQLNPQLQQDIPPFRSAYQTSLFYAALLAITHAHPGRQDLFQKLLGPAPSSSSPTQRQLSQDRLQKLLKPRIFEIGYSGPVDLSVQDSHLHVPRENPFTQPHPVYSIIALVLLSLLLYLSSDPVMNGIHAIFKGIRTHPVGSFLGVILFAAAITVLLLWLLPAIILAQGEGWWREEDPVLWFEGISIWPSELLRITAALLAFLFIRKASHDIQNSNKALTQAFLLPQQPNGQLARNVLKKTRMGILIHRWQQAGVSGQRDVTTLWQQHLALSAKWPRLKRVMLYVILFLGFGFSLMELLGYPNHPYRGDFSRWINFSVLLFSVGFMLILVFWVVDATRLCAQFIDHLSTQELPWNREKLALLSQRYQITEDYLGPVLKIRLVADQTIVISRLIIYPFIILALMIISRLSYFDNWTIPMGLIIVFLLLFLYVLICAITLERAAENARAQTRDWLMEKHIGIKGDPAAPNYRSEQLQLLIEDLRNIQRGAYVPFIQQPMVRAILLPFGGVGSIAFIEYLYSILG</sequence>
<gene>
    <name evidence="2" type="ORF">IB75_09815</name>
</gene>
<dbReference type="EMBL" id="JPGN01000060">
    <property type="protein sequence ID" value="KFI19243.1"/>
    <property type="molecule type" value="Genomic_DNA"/>
</dbReference>
<dbReference type="Proteomes" id="UP000028839">
    <property type="component" value="Unassembled WGS sequence"/>
</dbReference>
<feature type="transmembrane region" description="Helical" evidence="1">
    <location>
        <begin position="678"/>
        <end position="695"/>
    </location>
</feature>
<keyword evidence="1" id="KW-0812">Transmembrane</keyword>
<dbReference type="OrthoDB" id="242611at2"/>
<evidence type="ECO:0000256" key="1">
    <source>
        <dbReference type="SAM" id="Phobius"/>
    </source>
</evidence>
<feature type="transmembrane region" description="Helical" evidence="1">
    <location>
        <begin position="964"/>
        <end position="986"/>
    </location>
</feature>
<name>A0A0E2Z0V4_9GAMM</name>
<proteinExistence type="predicted"/>
<accession>A0A0E2Z0V4</accession>
<comment type="caution">
    <text evidence="2">The sequence shown here is derived from an EMBL/GenBank/DDBJ whole genome shotgun (WGS) entry which is preliminary data.</text>
</comment>
<evidence type="ECO:0000313" key="3">
    <source>
        <dbReference type="Proteomes" id="UP000028839"/>
    </source>
</evidence>
<feature type="transmembrane region" description="Helical" evidence="1">
    <location>
        <begin position="716"/>
        <end position="741"/>
    </location>
</feature>
<keyword evidence="1" id="KW-0472">Membrane</keyword>
<feature type="transmembrane region" description="Helical" evidence="1">
    <location>
        <begin position="992"/>
        <end position="1014"/>
    </location>
</feature>
<dbReference type="AlphaFoldDB" id="A0A0E2Z0V4"/>
<dbReference type="HOGENOM" id="CLU_291150_0_0_6"/>
<dbReference type="SUPFAM" id="SSF51445">
    <property type="entry name" value="(Trans)glycosidases"/>
    <property type="match status" value="1"/>
</dbReference>
<feature type="transmembrane region" description="Helical" evidence="1">
    <location>
        <begin position="1077"/>
        <end position="1097"/>
    </location>
</feature>
<protein>
    <submittedName>
        <fullName evidence="2">Uncharacterized protein</fullName>
    </submittedName>
</protein>
<reference evidence="2 3" key="1">
    <citation type="submission" date="2014-07" db="EMBL/GenBank/DDBJ databases">
        <title>Comparative analysis of Nitrosococcus oceani genome inventories of strains from Pacific and Atlantic gyres.</title>
        <authorList>
            <person name="Lim C.K."/>
            <person name="Wang L."/>
            <person name="Sayavedra-Soto L.A."/>
            <person name="Klotz M.G."/>
        </authorList>
    </citation>
    <scope>NUCLEOTIDE SEQUENCE [LARGE SCALE GENOMIC DNA]</scope>
    <source>
        <strain evidence="2 3">C-27</strain>
    </source>
</reference>
<organism evidence="2 3">
    <name type="scientific">Nitrosococcus oceani C-27</name>
    <dbReference type="NCBI Taxonomy" id="314279"/>
    <lineage>
        <taxon>Bacteria</taxon>
        <taxon>Pseudomonadati</taxon>
        <taxon>Pseudomonadota</taxon>
        <taxon>Gammaproteobacteria</taxon>
        <taxon>Chromatiales</taxon>
        <taxon>Chromatiaceae</taxon>
        <taxon>Nitrosococcus</taxon>
    </lineage>
</organism>
<evidence type="ECO:0000313" key="2">
    <source>
        <dbReference type="EMBL" id="KFI19243.1"/>
    </source>
</evidence>
<feature type="transmembrane region" description="Helical" evidence="1">
    <location>
        <begin position="761"/>
        <end position="781"/>
    </location>
</feature>
<dbReference type="InterPro" id="IPR017853">
    <property type="entry name" value="GH"/>
</dbReference>
<feature type="transmembrane region" description="Helical" evidence="1">
    <location>
        <begin position="889"/>
        <end position="910"/>
    </location>
</feature>
<feature type="transmembrane region" description="Helical" evidence="1">
    <location>
        <begin position="857"/>
        <end position="877"/>
    </location>
</feature>
<keyword evidence="1" id="KW-1133">Transmembrane helix</keyword>